<dbReference type="PANTHER" id="PTHR43005:SF1">
    <property type="entry name" value="SPERMIDINE_PUTRESCINE TRANSPORT SYSTEM PERMEASE PROTEIN"/>
    <property type="match status" value="1"/>
</dbReference>
<keyword evidence="5 7" id="KW-1133">Transmembrane helix</keyword>
<dbReference type="CDD" id="cd06261">
    <property type="entry name" value="TM_PBP2"/>
    <property type="match status" value="1"/>
</dbReference>
<feature type="transmembrane region" description="Helical" evidence="7">
    <location>
        <begin position="253"/>
        <end position="273"/>
    </location>
</feature>
<comment type="caution">
    <text evidence="9">The sequence shown here is derived from an EMBL/GenBank/DDBJ whole genome shotgun (WGS) entry which is preliminary data.</text>
</comment>
<feature type="transmembrane region" description="Helical" evidence="7">
    <location>
        <begin position="221"/>
        <end position="241"/>
    </location>
</feature>
<keyword evidence="2 7" id="KW-0813">Transport</keyword>
<evidence type="ECO:0000259" key="8">
    <source>
        <dbReference type="PROSITE" id="PS50928"/>
    </source>
</evidence>
<dbReference type="GO" id="GO:0055085">
    <property type="term" value="P:transmembrane transport"/>
    <property type="evidence" value="ECO:0007669"/>
    <property type="project" value="InterPro"/>
</dbReference>
<dbReference type="Pfam" id="PF00528">
    <property type="entry name" value="BPD_transp_1"/>
    <property type="match status" value="1"/>
</dbReference>
<evidence type="ECO:0000256" key="3">
    <source>
        <dbReference type="ARBA" id="ARBA00022475"/>
    </source>
</evidence>
<comment type="similarity">
    <text evidence="7">Belongs to the binding-protein-dependent transport system permease family.</text>
</comment>
<dbReference type="PROSITE" id="PS50928">
    <property type="entry name" value="ABC_TM1"/>
    <property type="match status" value="1"/>
</dbReference>
<dbReference type="SUPFAM" id="SSF161098">
    <property type="entry name" value="MetI-like"/>
    <property type="match status" value="1"/>
</dbReference>
<evidence type="ECO:0000313" key="9">
    <source>
        <dbReference type="EMBL" id="MBS3651476.1"/>
    </source>
</evidence>
<sequence>MADVATIIPMQTAGAPPKLSRLGAWTERHFKWVLVAPAVGLILGLSIYPLLFSLVVSFINYDFQVPGHAFVGLRNFKLVVFDPVARWSLVLTAFLSGTSVIIEFVLGLLAALAMVKSFRGRSIVMSILIVPLFISPVIVGQAWTLLLQRPFGPTNYVLSQLLGHEVTISWLTQAPWLYISLIAADVWQWTPFMFVILLAGLTSIPQNLYEAAELDGVSAWLAFRAITLPYLMPMILLALTFRLLDAIRMFDTIFIMTGGGPGTQSYTASYYLYTVGFTQFHLSQATAGSWLFLIFTAIVVTLLVRRLLKPEAV</sequence>
<accession>A0A942E5R9</accession>
<keyword evidence="10" id="KW-1185">Reference proteome</keyword>
<dbReference type="RefSeq" id="WP_188257035.1">
    <property type="nucleotide sequence ID" value="NZ_JABVCF010000014.1"/>
</dbReference>
<dbReference type="InterPro" id="IPR000515">
    <property type="entry name" value="MetI-like"/>
</dbReference>
<feature type="transmembrane region" description="Helical" evidence="7">
    <location>
        <begin position="166"/>
        <end position="184"/>
    </location>
</feature>
<keyword evidence="3" id="KW-1003">Cell membrane</keyword>
<dbReference type="Proteomes" id="UP000680348">
    <property type="component" value="Unassembled WGS sequence"/>
</dbReference>
<evidence type="ECO:0000256" key="2">
    <source>
        <dbReference type="ARBA" id="ARBA00022448"/>
    </source>
</evidence>
<keyword evidence="4 7" id="KW-0812">Transmembrane</keyword>
<evidence type="ECO:0000256" key="4">
    <source>
        <dbReference type="ARBA" id="ARBA00022692"/>
    </source>
</evidence>
<gene>
    <name evidence="9" type="ORF">KEU06_22935</name>
</gene>
<feature type="transmembrane region" description="Helical" evidence="7">
    <location>
        <begin position="191"/>
        <end position="209"/>
    </location>
</feature>
<evidence type="ECO:0000256" key="7">
    <source>
        <dbReference type="RuleBase" id="RU363032"/>
    </source>
</evidence>
<dbReference type="EMBL" id="JAGWCR010000014">
    <property type="protein sequence ID" value="MBS3651476.1"/>
    <property type="molecule type" value="Genomic_DNA"/>
</dbReference>
<evidence type="ECO:0000256" key="1">
    <source>
        <dbReference type="ARBA" id="ARBA00004651"/>
    </source>
</evidence>
<name>A0A942E5R9_9HYPH</name>
<feature type="transmembrane region" description="Helical" evidence="7">
    <location>
        <begin position="32"/>
        <end position="59"/>
    </location>
</feature>
<organism evidence="9 10">
    <name type="scientific">Pseudaminobacter soli</name>
    <name type="common">ex Zhang et al. 2022</name>
    <dbReference type="NCBI Taxonomy" id="2831468"/>
    <lineage>
        <taxon>Bacteria</taxon>
        <taxon>Pseudomonadati</taxon>
        <taxon>Pseudomonadota</taxon>
        <taxon>Alphaproteobacteria</taxon>
        <taxon>Hyphomicrobiales</taxon>
        <taxon>Phyllobacteriaceae</taxon>
        <taxon>Pseudaminobacter</taxon>
    </lineage>
</organism>
<feature type="domain" description="ABC transmembrane type-1" evidence="8">
    <location>
        <begin position="89"/>
        <end position="304"/>
    </location>
</feature>
<dbReference type="GO" id="GO:0005886">
    <property type="term" value="C:plasma membrane"/>
    <property type="evidence" value="ECO:0007669"/>
    <property type="project" value="UniProtKB-SubCell"/>
</dbReference>
<dbReference type="Gene3D" id="1.10.3720.10">
    <property type="entry name" value="MetI-like"/>
    <property type="match status" value="1"/>
</dbReference>
<dbReference type="PANTHER" id="PTHR43005">
    <property type="entry name" value="BLR7065 PROTEIN"/>
    <property type="match status" value="1"/>
</dbReference>
<evidence type="ECO:0000256" key="6">
    <source>
        <dbReference type="ARBA" id="ARBA00023136"/>
    </source>
</evidence>
<evidence type="ECO:0000313" key="10">
    <source>
        <dbReference type="Proteomes" id="UP000680348"/>
    </source>
</evidence>
<proteinExistence type="inferred from homology"/>
<feature type="transmembrane region" description="Helical" evidence="7">
    <location>
        <begin position="123"/>
        <end position="146"/>
    </location>
</feature>
<keyword evidence="6 7" id="KW-0472">Membrane</keyword>
<dbReference type="InterPro" id="IPR035906">
    <property type="entry name" value="MetI-like_sf"/>
</dbReference>
<feature type="transmembrane region" description="Helical" evidence="7">
    <location>
        <begin position="285"/>
        <end position="304"/>
    </location>
</feature>
<dbReference type="AlphaFoldDB" id="A0A942E5R9"/>
<feature type="transmembrane region" description="Helical" evidence="7">
    <location>
        <begin position="87"/>
        <end position="111"/>
    </location>
</feature>
<protein>
    <submittedName>
        <fullName evidence="9">Sugar ABC transporter permease</fullName>
    </submittedName>
</protein>
<evidence type="ECO:0000256" key="5">
    <source>
        <dbReference type="ARBA" id="ARBA00022989"/>
    </source>
</evidence>
<comment type="subcellular location">
    <subcellularLocation>
        <location evidence="1 7">Cell membrane</location>
        <topology evidence="1 7">Multi-pass membrane protein</topology>
    </subcellularLocation>
</comment>
<reference evidence="9" key="1">
    <citation type="submission" date="2021-04" db="EMBL/GenBank/DDBJ databases">
        <title>Pseudaminobacter soli sp. nov., isolated from paddy soil contaminated by heavy metals.</title>
        <authorList>
            <person name="Zhang K."/>
        </authorList>
    </citation>
    <scope>NUCLEOTIDE SEQUENCE</scope>
    <source>
        <strain evidence="9">19-2017</strain>
    </source>
</reference>